<dbReference type="InterPro" id="IPR050108">
    <property type="entry name" value="CDK"/>
</dbReference>
<dbReference type="InterPro" id="IPR017441">
    <property type="entry name" value="Protein_kinase_ATP_BS"/>
</dbReference>
<keyword evidence="6" id="KW-0418">Kinase</keyword>
<dbReference type="InterPro" id="IPR008271">
    <property type="entry name" value="Ser/Thr_kinase_AS"/>
</dbReference>
<dbReference type="EC" id="2.7.11.22" evidence="2"/>
<sequence length="526" mass="58921">MERYEKITRIGEGAYGIVFKCRNRHTGEIVAIKKFTESEEDPVIHRIAMREIRTLKQLKHPNLINLIEVFKRRKRLHLVFQYVDHTLLNELEQNPNGLKKNQVISFTWQLLQAVHFCHEHNFIHRDVKPENILITKARQLKLCDFGFARTLTGPDDRYTDYVATRWYRAPELLVGDTQYGPPVDIWAIGCVVAEMLTGSPLWPGRSDLDQLFQIISTLGDILPRHRAVFESNAFFKGHQLPEPKVMESLEKKFSNLQPSIEAHELDFLRACFQLDPANRATTDDLLKHKFLEGAPHLFSNTRLSPSLSSLKNPPSLSISTSEDSLTNANSIPLREGQNLPPCSPGDIVSRKPKVVRGSIYHTLGGWSRVDQPGPVDSFGITGASVVGNFSKTHVIPCERIPNINYMLPKAQNKTVGFKNNDTSGQTMTKESSLKGTRPNQENQAPPTHTSTELSNFLGPNCISVFPSSKQNTQNHVPAIVSTANTNSNATSVTNPSSLKLSLLPVTKHANTSRSFQTISKQVDGPN</sequence>
<evidence type="ECO:0000256" key="1">
    <source>
        <dbReference type="ARBA" id="ARBA00006485"/>
    </source>
</evidence>
<dbReference type="PROSITE" id="PS00107">
    <property type="entry name" value="PROTEIN_KINASE_ATP"/>
    <property type="match status" value="1"/>
</dbReference>
<keyword evidence="3" id="KW-0723">Serine/threonine-protein kinase</keyword>
<dbReference type="Proteomes" id="UP000321570">
    <property type="component" value="Unassembled WGS sequence"/>
</dbReference>
<evidence type="ECO:0000256" key="10">
    <source>
        <dbReference type="PROSITE-ProRule" id="PRU10141"/>
    </source>
</evidence>
<evidence type="ECO:0000256" key="9">
    <source>
        <dbReference type="ARBA" id="ARBA00048367"/>
    </source>
</evidence>
<feature type="region of interest" description="Disordered" evidence="11">
    <location>
        <begin position="328"/>
        <end position="347"/>
    </location>
</feature>
<keyword evidence="14" id="KW-1185">Reference proteome</keyword>
<dbReference type="PROSITE" id="PS00108">
    <property type="entry name" value="PROTEIN_KINASE_ST"/>
    <property type="match status" value="1"/>
</dbReference>
<dbReference type="AlphaFoldDB" id="A0A564YRE2"/>
<evidence type="ECO:0000256" key="4">
    <source>
        <dbReference type="ARBA" id="ARBA00022679"/>
    </source>
</evidence>
<dbReference type="PANTHER" id="PTHR24056:SF222">
    <property type="entry name" value="CYCLIN-DEPENDENT KINASE-LIKE 1"/>
    <property type="match status" value="1"/>
</dbReference>
<comment type="similarity">
    <text evidence="1">Belongs to the protein kinase superfamily. CMGC Ser/Thr protein kinase family. CDC2/CDKX subfamily.</text>
</comment>
<accession>A0A564YRE2</accession>
<evidence type="ECO:0000313" key="14">
    <source>
        <dbReference type="Proteomes" id="UP000321570"/>
    </source>
</evidence>
<dbReference type="Gene3D" id="3.30.200.20">
    <property type="entry name" value="Phosphorylase Kinase, domain 1"/>
    <property type="match status" value="1"/>
</dbReference>
<reference evidence="13 14" key="1">
    <citation type="submission" date="2019-07" db="EMBL/GenBank/DDBJ databases">
        <authorList>
            <person name="Jastrzebski P J."/>
            <person name="Paukszto L."/>
            <person name="Jastrzebski P J."/>
        </authorList>
    </citation>
    <scope>NUCLEOTIDE SEQUENCE [LARGE SCALE GENOMIC DNA]</scope>
    <source>
        <strain evidence="13 14">WMS-il1</strain>
    </source>
</reference>
<dbReference type="PROSITE" id="PS50011">
    <property type="entry name" value="PROTEIN_KINASE_DOM"/>
    <property type="match status" value="1"/>
</dbReference>
<evidence type="ECO:0000256" key="6">
    <source>
        <dbReference type="ARBA" id="ARBA00022777"/>
    </source>
</evidence>
<gene>
    <name evidence="13" type="ORF">WMSIL1_LOCUS8479</name>
</gene>
<evidence type="ECO:0000256" key="2">
    <source>
        <dbReference type="ARBA" id="ARBA00012425"/>
    </source>
</evidence>
<evidence type="ECO:0000313" key="13">
    <source>
        <dbReference type="EMBL" id="VUZ49785.1"/>
    </source>
</evidence>
<keyword evidence="5 10" id="KW-0547">Nucleotide-binding</keyword>
<comment type="catalytic activity">
    <reaction evidence="9">
        <text>L-seryl-[protein] + ATP = O-phospho-L-seryl-[protein] + ADP + H(+)</text>
        <dbReference type="Rhea" id="RHEA:17989"/>
        <dbReference type="Rhea" id="RHEA-COMP:9863"/>
        <dbReference type="Rhea" id="RHEA-COMP:11604"/>
        <dbReference type="ChEBI" id="CHEBI:15378"/>
        <dbReference type="ChEBI" id="CHEBI:29999"/>
        <dbReference type="ChEBI" id="CHEBI:30616"/>
        <dbReference type="ChEBI" id="CHEBI:83421"/>
        <dbReference type="ChEBI" id="CHEBI:456216"/>
        <dbReference type="EC" id="2.7.11.22"/>
    </reaction>
</comment>
<feature type="region of interest" description="Disordered" evidence="11">
    <location>
        <begin position="303"/>
        <end position="323"/>
    </location>
</feature>
<evidence type="ECO:0000256" key="7">
    <source>
        <dbReference type="ARBA" id="ARBA00022840"/>
    </source>
</evidence>
<dbReference type="SMART" id="SM00220">
    <property type="entry name" value="S_TKc"/>
    <property type="match status" value="1"/>
</dbReference>
<organism evidence="13 14">
    <name type="scientific">Hymenolepis diminuta</name>
    <name type="common">Rat tapeworm</name>
    <dbReference type="NCBI Taxonomy" id="6216"/>
    <lineage>
        <taxon>Eukaryota</taxon>
        <taxon>Metazoa</taxon>
        <taxon>Spiralia</taxon>
        <taxon>Lophotrochozoa</taxon>
        <taxon>Platyhelminthes</taxon>
        <taxon>Cestoda</taxon>
        <taxon>Eucestoda</taxon>
        <taxon>Cyclophyllidea</taxon>
        <taxon>Hymenolepididae</taxon>
        <taxon>Hymenolepis</taxon>
    </lineage>
</organism>
<evidence type="ECO:0000256" key="3">
    <source>
        <dbReference type="ARBA" id="ARBA00022527"/>
    </source>
</evidence>
<evidence type="ECO:0000256" key="8">
    <source>
        <dbReference type="ARBA" id="ARBA00047811"/>
    </source>
</evidence>
<dbReference type="GO" id="GO:0005524">
    <property type="term" value="F:ATP binding"/>
    <property type="evidence" value="ECO:0007669"/>
    <property type="project" value="UniProtKB-UniRule"/>
</dbReference>
<dbReference type="InterPro" id="IPR000719">
    <property type="entry name" value="Prot_kinase_dom"/>
</dbReference>
<dbReference type="InterPro" id="IPR011009">
    <property type="entry name" value="Kinase-like_dom_sf"/>
</dbReference>
<feature type="compositionally biased region" description="Low complexity" evidence="11">
    <location>
        <begin position="303"/>
        <end position="319"/>
    </location>
</feature>
<name>A0A564YRE2_HYMDI</name>
<keyword evidence="7 10" id="KW-0067">ATP-binding</keyword>
<dbReference type="SUPFAM" id="SSF56112">
    <property type="entry name" value="Protein kinase-like (PK-like)"/>
    <property type="match status" value="1"/>
</dbReference>
<keyword evidence="4" id="KW-0808">Transferase</keyword>
<feature type="compositionally biased region" description="Polar residues" evidence="11">
    <location>
        <begin position="415"/>
        <end position="454"/>
    </location>
</feature>
<feature type="region of interest" description="Disordered" evidence="11">
    <location>
        <begin position="415"/>
        <end position="455"/>
    </location>
</feature>
<protein>
    <recommendedName>
        <fullName evidence="2">cyclin-dependent kinase</fullName>
        <ecNumber evidence="2">2.7.11.22</ecNumber>
    </recommendedName>
</protein>
<dbReference type="Pfam" id="PF00069">
    <property type="entry name" value="Pkinase"/>
    <property type="match status" value="1"/>
</dbReference>
<dbReference type="PANTHER" id="PTHR24056">
    <property type="entry name" value="CELL DIVISION PROTEIN KINASE"/>
    <property type="match status" value="1"/>
</dbReference>
<proteinExistence type="inferred from homology"/>
<comment type="catalytic activity">
    <reaction evidence="8">
        <text>L-threonyl-[protein] + ATP = O-phospho-L-threonyl-[protein] + ADP + H(+)</text>
        <dbReference type="Rhea" id="RHEA:46608"/>
        <dbReference type="Rhea" id="RHEA-COMP:11060"/>
        <dbReference type="Rhea" id="RHEA-COMP:11605"/>
        <dbReference type="ChEBI" id="CHEBI:15378"/>
        <dbReference type="ChEBI" id="CHEBI:30013"/>
        <dbReference type="ChEBI" id="CHEBI:30616"/>
        <dbReference type="ChEBI" id="CHEBI:61977"/>
        <dbReference type="ChEBI" id="CHEBI:456216"/>
        <dbReference type="EC" id="2.7.11.22"/>
    </reaction>
</comment>
<evidence type="ECO:0000256" key="11">
    <source>
        <dbReference type="SAM" id="MobiDB-lite"/>
    </source>
</evidence>
<dbReference type="FunFam" id="3.30.200.20:FF:000049">
    <property type="entry name" value="cyclin-dependent kinase-like 1 isoform X1"/>
    <property type="match status" value="1"/>
</dbReference>
<dbReference type="FunFam" id="1.10.510.10:FF:000624">
    <property type="entry name" value="Mitogen-activated protein kinase"/>
    <property type="match status" value="1"/>
</dbReference>
<dbReference type="Gene3D" id="1.10.510.10">
    <property type="entry name" value="Transferase(Phosphotransferase) domain 1"/>
    <property type="match status" value="1"/>
</dbReference>
<feature type="domain" description="Protein kinase" evidence="12">
    <location>
        <begin position="4"/>
        <end position="291"/>
    </location>
</feature>
<evidence type="ECO:0000259" key="12">
    <source>
        <dbReference type="PROSITE" id="PS50011"/>
    </source>
</evidence>
<dbReference type="GO" id="GO:0005634">
    <property type="term" value="C:nucleus"/>
    <property type="evidence" value="ECO:0007669"/>
    <property type="project" value="TreeGrafter"/>
</dbReference>
<feature type="binding site" evidence="10">
    <location>
        <position position="34"/>
    </location>
    <ligand>
        <name>ATP</name>
        <dbReference type="ChEBI" id="CHEBI:30616"/>
    </ligand>
</feature>
<dbReference type="GO" id="GO:0004693">
    <property type="term" value="F:cyclin-dependent protein serine/threonine kinase activity"/>
    <property type="evidence" value="ECO:0007669"/>
    <property type="project" value="UniProtKB-EC"/>
</dbReference>
<evidence type="ECO:0000256" key="5">
    <source>
        <dbReference type="ARBA" id="ARBA00022741"/>
    </source>
</evidence>
<dbReference type="EMBL" id="CABIJS010000333">
    <property type="protein sequence ID" value="VUZ49785.1"/>
    <property type="molecule type" value="Genomic_DNA"/>
</dbReference>